<accession>A0A835V2F0</accession>
<evidence type="ECO:0000313" key="2">
    <source>
        <dbReference type="Proteomes" id="UP000636800"/>
    </source>
</evidence>
<dbReference type="Pfam" id="PF25284">
    <property type="entry name" value="DUF7874"/>
    <property type="match status" value="1"/>
</dbReference>
<dbReference type="EMBL" id="JADCNL010000005">
    <property type="protein sequence ID" value="KAG0481225.1"/>
    <property type="molecule type" value="Genomic_DNA"/>
</dbReference>
<sequence>MITILPAGVTEDAPAVIANVCWRRGLMSGEPGEKIDKKDEENVRLKTMIDSVLQVKYETMHTSIEDESDFYHMIYDIVEQLNEEKGSLQFKTPSIKSLKDAINTVIEKRSSKKKGFPLTKEEVKEVITRVVSIDRLR</sequence>
<proteinExistence type="predicted"/>
<dbReference type="PANTHER" id="PTHR37216:SF1">
    <property type="entry name" value="EXPRESSED PROTEIN"/>
    <property type="match status" value="1"/>
</dbReference>
<gene>
    <name evidence="1" type="ORF">HPP92_012083</name>
</gene>
<reference evidence="1 2" key="1">
    <citation type="journal article" date="2020" name="Nat. Food">
        <title>A phased Vanilla planifolia genome enables genetic improvement of flavour and production.</title>
        <authorList>
            <person name="Hasing T."/>
            <person name="Tang H."/>
            <person name="Brym M."/>
            <person name="Khazi F."/>
            <person name="Huang T."/>
            <person name="Chambers A.H."/>
        </authorList>
    </citation>
    <scope>NUCLEOTIDE SEQUENCE [LARGE SCALE GENOMIC DNA]</scope>
    <source>
        <tissue evidence="1">Leaf</tissue>
    </source>
</reference>
<dbReference type="Proteomes" id="UP000636800">
    <property type="component" value="Chromosome 5"/>
</dbReference>
<dbReference type="OrthoDB" id="40902at2759"/>
<dbReference type="PANTHER" id="PTHR37216">
    <property type="entry name" value="EXPRESSED PROTEIN"/>
    <property type="match status" value="1"/>
</dbReference>
<dbReference type="AlphaFoldDB" id="A0A835V2F0"/>
<dbReference type="InterPro" id="IPR057196">
    <property type="entry name" value="DUF7874"/>
</dbReference>
<organism evidence="1 2">
    <name type="scientific">Vanilla planifolia</name>
    <name type="common">Vanilla</name>
    <dbReference type="NCBI Taxonomy" id="51239"/>
    <lineage>
        <taxon>Eukaryota</taxon>
        <taxon>Viridiplantae</taxon>
        <taxon>Streptophyta</taxon>
        <taxon>Embryophyta</taxon>
        <taxon>Tracheophyta</taxon>
        <taxon>Spermatophyta</taxon>
        <taxon>Magnoliopsida</taxon>
        <taxon>Liliopsida</taxon>
        <taxon>Asparagales</taxon>
        <taxon>Orchidaceae</taxon>
        <taxon>Vanilloideae</taxon>
        <taxon>Vanilleae</taxon>
        <taxon>Vanilla</taxon>
    </lineage>
</organism>
<protein>
    <submittedName>
        <fullName evidence="1">Uncharacterized protein</fullName>
    </submittedName>
</protein>
<keyword evidence="2" id="KW-1185">Reference proteome</keyword>
<comment type="caution">
    <text evidence="1">The sequence shown here is derived from an EMBL/GenBank/DDBJ whole genome shotgun (WGS) entry which is preliminary data.</text>
</comment>
<name>A0A835V2F0_VANPL</name>
<evidence type="ECO:0000313" key="1">
    <source>
        <dbReference type="EMBL" id="KAG0481225.1"/>
    </source>
</evidence>